<feature type="transmembrane region" description="Helical" evidence="7">
    <location>
        <begin position="12"/>
        <end position="39"/>
    </location>
</feature>
<feature type="transmembrane region" description="Helical" evidence="7">
    <location>
        <begin position="79"/>
        <end position="97"/>
    </location>
</feature>
<dbReference type="SUPFAM" id="SSF54862">
    <property type="entry name" value="4Fe-4S ferredoxins"/>
    <property type="match status" value="1"/>
</dbReference>
<comment type="caution">
    <text evidence="9">The sequence shown here is derived from an EMBL/GenBank/DDBJ whole genome shotgun (WGS) entry which is preliminary data.</text>
</comment>
<keyword evidence="1" id="KW-0813">Transport</keyword>
<keyword evidence="7" id="KW-1133">Transmembrane helix</keyword>
<dbReference type="PANTHER" id="PTHR30176:SF3">
    <property type="entry name" value="FERREDOXIN-TYPE PROTEIN NAPH"/>
    <property type="match status" value="1"/>
</dbReference>
<dbReference type="Pfam" id="PF12801">
    <property type="entry name" value="Fer4_5"/>
    <property type="match status" value="2"/>
</dbReference>
<evidence type="ECO:0000256" key="6">
    <source>
        <dbReference type="ARBA" id="ARBA00023014"/>
    </source>
</evidence>
<keyword evidence="7" id="KW-0812">Transmembrane</keyword>
<feature type="domain" description="4Fe-4S ferredoxin-type" evidence="8">
    <location>
        <begin position="154"/>
        <end position="184"/>
    </location>
</feature>
<dbReference type="PROSITE" id="PS51379">
    <property type="entry name" value="4FE4S_FER_2"/>
    <property type="match status" value="1"/>
</dbReference>
<keyword evidence="10" id="KW-1185">Reference proteome</keyword>
<keyword evidence="6" id="KW-0411">Iron-sulfur</keyword>
<proteinExistence type="predicted"/>
<keyword evidence="5" id="KW-0408">Iron</keyword>
<organism evidence="9 10">
    <name type="scientific">Heliobacterium chlorum</name>
    <dbReference type="NCBI Taxonomy" id="2698"/>
    <lineage>
        <taxon>Bacteria</taxon>
        <taxon>Bacillati</taxon>
        <taxon>Bacillota</taxon>
        <taxon>Clostridia</taxon>
        <taxon>Eubacteriales</taxon>
        <taxon>Heliobacteriaceae</taxon>
        <taxon>Heliobacterium</taxon>
    </lineage>
</organism>
<accession>A0ABR7T1K1</accession>
<keyword evidence="3" id="KW-0479">Metal-binding</keyword>
<gene>
    <name evidence="9" type="ORF">H1S01_06065</name>
</gene>
<dbReference type="PROSITE" id="PS00198">
    <property type="entry name" value="4FE4S_FER_1"/>
    <property type="match status" value="1"/>
</dbReference>
<evidence type="ECO:0000256" key="4">
    <source>
        <dbReference type="ARBA" id="ARBA00022982"/>
    </source>
</evidence>
<evidence type="ECO:0000313" key="9">
    <source>
        <dbReference type="EMBL" id="MBC9784077.1"/>
    </source>
</evidence>
<evidence type="ECO:0000256" key="3">
    <source>
        <dbReference type="ARBA" id="ARBA00022723"/>
    </source>
</evidence>
<dbReference type="PANTHER" id="PTHR30176">
    <property type="entry name" value="FERREDOXIN-TYPE PROTEIN NAPH"/>
    <property type="match status" value="1"/>
</dbReference>
<evidence type="ECO:0000256" key="7">
    <source>
        <dbReference type="SAM" id="Phobius"/>
    </source>
</evidence>
<keyword evidence="4" id="KW-0249">Electron transport</keyword>
<dbReference type="InterPro" id="IPR017900">
    <property type="entry name" value="4Fe4S_Fe_S_CS"/>
</dbReference>
<name>A0ABR7T1K1_HELCL</name>
<dbReference type="Proteomes" id="UP000617402">
    <property type="component" value="Unassembled WGS sequence"/>
</dbReference>
<reference evidence="9 10" key="1">
    <citation type="submission" date="2020-07" db="EMBL/GenBank/DDBJ databases">
        <title>Draft whole-genome sequence of Heliobacterium chlorum DSM 3682, type strain.</title>
        <authorList>
            <person name="Kyndt J.A."/>
            <person name="Meyer T.E."/>
            <person name="Imhoff J.F."/>
        </authorList>
    </citation>
    <scope>NUCLEOTIDE SEQUENCE [LARGE SCALE GENOMIC DNA]</scope>
    <source>
        <strain evidence="9 10">DSM 3682</strain>
    </source>
</reference>
<dbReference type="RefSeq" id="WP_188039212.1">
    <property type="nucleotide sequence ID" value="NZ_JACVHF010000004.1"/>
</dbReference>
<evidence type="ECO:0000256" key="2">
    <source>
        <dbReference type="ARBA" id="ARBA00022485"/>
    </source>
</evidence>
<evidence type="ECO:0000256" key="1">
    <source>
        <dbReference type="ARBA" id="ARBA00022448"/>
    </source>
</evidence>
<dbReference type="Pfam" id="PF13187">
    <property type="entry name" value="Fer4_9"/>
    <property type="match status" value="1"/>
</dbReference>
<dbReference type="EMBL" id="JACVHF010000004">
    <property type="protein sequence ID" value="MBC9784077.1"/>
    <property type="molecule type" value="Genomic_DNA"/>
</dbReference>
<dbReference type="InterPro" id="IPR017896">
    <property type="entry name" value="4Fe4S_Fe-S-bd"/>
</dbReference>
<keyword evidence="2" id="KW-0004">4Fe-4S</keyword>
<protein>
    <submittedName>
        <fullName evidence="9">4Fe-4S binding protein</fullName>
    </submittedName>
</protein>
<evidence type="ECO:0000313" key="10">
    <source>
        <dbReference type="Proteomes" id="UP000617402"/>
    </source>
</evidence>
<feature type="transmembrane region" description="Helical" evidence="7">
    <location>
        <begin position="109"/>
        <end position="128"/>
    </location>
</feature>
<evidence type="ECO:0000259" key="8">
    <source>
        <dbReference type="PROSITE" id="PS51379"/>
    </source>
</evidence>
<evidence type="ECO:0000256" key="5">
    <source>
        <dbReference type="ARBA" id="ARBA00023004"/>
    </source>
</evidence>
<dbReference type="Gene3D" id="3.30.70.20">
    <property type="match status" value="1"/>
</dbReference>
<keyword evidence="7" id="KW-0472">Membrane</keyword>
<sequence>MNFMQKYGPYILIGFVGLGFFYPMIGYTAIICMAAPWIVAYWKGRQWCGNFCPRGAFYNRFIAPISRNQPIPKWVRTPATRIAVMIGLFSFFGYRLYAAHGDIAKIGFAFVLMVAMTTVIGIVLGILYSPRTWCAVCPMGAMAAGVTHLSGYRNALTVSHSCVSCKRCETVCPFQIGITEYRNEAVIADPDCLHCHSCMKTCKKNAISTQSCQMQTVLQDQNA</sequence>
<dbReference type="InterPro" id="IPR051684">
    <property type="entry name" value="Electron_Trans/Redox"/>
</dbReference>